<evidence type="ECO:0000256" key="5">
    <source>
        <dbReference type="ARBA" id="ARBA00023136"/>
    </source>
</evidence>
<dbReference type="EMBL" id="BJXA01000069">
    <property type="protein sequence ID" value="GEM42404.1"/>
    <property type="molecule type" value="Genomic_DNA"/>
</dbReference>
<evidence type="ECO:0000256" key="4">
    <source>
        <dbReference type="ARBA" id="ARBA00022989"/>
    </source>
</evidence>
<dbReference type="PANTHER" id="PTHR34857">
    <property type="entry name" value="SLL0384 PROTEIN"/>
    <property type="match status" value="1"/>
</dbReference>
<dbReference type="GO" id="GO:0043190">
    <property type="term" value="C:ATP-binding cassette (ABC) transporter complex"/>
    <property type="evidence" value="ECO:0007669"/>
    <property type="project" value="InterPro"/>
</dbReference>
<feature type="transmembrane region" description="Helical" evidence="6">
    <location>
        <begin position="232"/>
        <end position="252"/>
    </location>
</feature>
<dbReference type="CDD" id="cd16914">
    <property type="entry name" value="EcfT"/>
    <property type="match status" value="1"/>
</dbReference>
<accession>A0A511MP79</accession>
<keyword evidence="2" id="KW-1003">Cell membrane</keyword>
<dbReference type="InterPro" id="IPR012809">
    <property type="entry name" value="ECF_CbiQ"/>
</dbReference>
<evidence type="ECO:0000256" key="2">
    <source>
        <dbReference type="ARBA" id="ARBA00022475"/>
    </source>
</evidence>
<organism evidence="7 8">
    <name type="scientific">Nocardia ninae NBRC 108245</name>
    <dbReference type="NCBI Taxonomy" id="1210091"/>
    <lineage>
        <taxon>Bacteria</taxon>
        <taxon>Bacillati</taxon>
        <taxon>Actinomycetota</taxon>
        <taxon>Actinomycetes</taxon>
        <taxon>Mycobacteriales</taxon>
        <taxon>Nocardiaceae</taxon>
        <taxon>Nocardia</taxon>
    </lineage>
</organism>
<keyword evidence="8" id="KW-1185">Reference proteome</keyword>
<evidence type="ECO:0000256" key="3">
    <source>
        <dbReference type="ARBA" id="ARBA00022692"/>
    </source>
</evidence>
<gene>
    <name evidence="7" type="primary">cbiQ</name>
    <name evidence="7" type="ORF">NN4_69230</name>
</gene>
<dbReference type="RefSeq" id="WP_147139978.1">
    <property type="nucleotide sequence ID" value="NZ_BJXA01000069.1"/>
</dbReference>
<feature type="transmembrane region" description="Helical" evidence="6">
    <location>
        <begin position="108"/>
        <end position="129"/>
    </location>
</feature>
<dbReference type="Pfam" id="PF02361">
    <property type="entry name" value="CbiQ"/>
    <property type="match status" value="1"/>
</dbReference>
<dbReference type="Proteomes" id="UP000321424">
    <property type="component" value="Unassembled WGS sequence"/>
</dbReference>
<dbReference type="GO" id="GO:0006824">
    <property type="term" value="P:cobalt ion transport"/>
    <property type="evidence" value="ECO:0007669"/>
    <property type="project" value="InterPro"/>
</dbReference>
<dbReference type="PANTHER" id="PTHR34857:SF2">
    <property type="entry name" value="SLL0384 PROTEIN"/>
    <property type="match status" value="1"/>
</dbReference>
<dbReference type="NCBIfam" id="TIGR02454">
    <property type="entry name" value="ECF_T_CbiQ"/>
    <property type="match status" value="1"/>
</dbReference>
<feature type="transmembrane region" description="Helical" evidence="6">
    <location>
        <begin position="141"/>
        <end position="158"/>
    </location>
</feature>
<sequence length="253" mass="27334">MTVASHRLYLPGSSPAHRVPAEVKIVCAVLAVFAVVATPRELFWPFGCYALGLVALWRWADIPLRWIAPRLLIELPFVVLAVLLPFAAGAPRTTFLGLSLSTTGLYAAWGLVAKGTIGVGVSLTLAATTNVRELPAGLTRLRVPGMIVTIVVLMLRYVDLLLEEAGRMRLARISRGDDPRTLRQAGATARGAGTLFLRSYERGERVHLAMLSRGFTGAVPDFGTKPATPRQWVLGCLPAAVAVWICLTAWVVQ</sequence>
<comment type="subcellular location">
    <subcellularLocation>
        <location evidence="1">Cell membrane</location>
        <topology evidence="1">Multi-pass membrane protein</topology>
    </subcellularLocation>
</comment>
<comment type="caution">
    <text evidence="7">The sequence shown here is derived from an EMBL/GenBank/DDBJ whole genome shotgun (WGS) entry which is preliminary data.</text>
</comment>
<protein>
    <submittedName>
        <fullName evidence="7">Cobalt ECF transporter T component CbiQ</fullName>
    </submittedName>
</protein>
<dbReference type="AlphaFoldDB" id="A0A511MP79"/>
<keyword evidence="5 6" id="KW-0472">Membrane</keyword>
<feature type="transmembrane region" description="Helical" evidence="6">
    <location>
        <begin position="43"/>
        <end position="59"/>
    </location>
</feature>
<keyword evidence="4 6" id="KW-1133">Transmembrane helix</keyword>
<dbReference type="InterPro" id="IPR003339">
    <property type="entry name" value="ABC/ECF_trnsptr_transmembrane"/>
</dbReference>
<evidence type="ECO:0000313" key="8">
    <source>
        <dbReference type="Proteomes" id="UP000321424"/>
    </source>
</evidence>
<dbReference type="InterPro" id="IPR051611">
    <property type="entry name" value="ECF_transporter_component"/>
</dbReference>
<evidence type="ECO:0000256" key="6">
    <source>
        <dbReference type="SAM" id="Phobius"/>
    </source>
</evidence>
<keyword evidence="3 6" id="KW-0812">Transmembrane</keyword>
<proteinExistence type="predicted"/>
<feature type="transmembrane region" description="Helical" evidence="6">
    <location>
        <begin position="71"/>
        <end position="88"/>
    </location>
</feature>
<reference evidence="7 8" key="1">
    <citation type="submission" date="2019-07" db="EMBL/GenBank/DDBJ databases">
        <title>Whole genome shotgun sequence of Nocardia ninae NBRC 108245.</title>
        <authorList>
            <person name="Hosoyama A."/>
            <person name="Uohara A."/>
            <person name="Ohji S."/>
            <person name="Ichikawa N."/>
        </authorList>
    </citation>
    <scope>NUCLEOTIDE SEQUENCE [LARGE SCALE GENOMIC DNA]</scope>
    <source>
        <strain evidence="7 8">NBRC 108245</strain>
    </source>
</reference>
<dbReference type="OrthoDB" id="4533at2"/>
<evidence type="ECO:0000313" key="7">
    <source>
        <dbReference type="EMBL" id="GEM42404.1"/>
    </source>
</evidence>
<evidence type="ECO:0000256" key="1">
    <source>
        <dbReference type="ARBA" id="ARBA00004651"/>
    </source>
</evidence>
<name>A0A511MP79_9NOCA</name>